<dbReference type="InterPro" id="IPR018958">
    <property type="entry name" value="Knr4/Smi1-like_dom"/>
</dbReference>
<evidence type="ECO:0000259" key="1">
    <source>
        <dbReference type="SMART" id="SM00860"/>
    </source>
</evidence>
<gene>
    <name evidence="2" type="ORF">H0A36_21780</name>
</gene>
<dbReference type="RefSeq" id="WP_180570654.1">
    <property type="nucleotide sequence ID" value="NZ_JACCKB010000047.1"/>
</dbReference>
<comment type="caution">
    <text evidence="2">The sequence shown here is derived from an EMBL/GenBank/DDBJ whole genome shotgun (WGS) entry which is preliminary data.</text>
</comment>
<accession>A0A853IF98</accession>
<dbReference type="PANTHER" id="PTHR47432:SF1">
    <property type="entry name" value="CELL WALL ASSEMBLY REGULATOR SMI1"/>
    <property type="match status" value="1"/>
</dbReference>
<dbReference type="EMBL" id="JACCKB010000047">
    <property type="protein sequence ID" value="NYZ68651.1"/>
    <property type="molecule type" value="Genomic_DNA"/>
</dbReference>
<protein>
    <submittedName>
        <fullName evidence="2">SMI1/KNR4 family protein</fullName>
    </submittedName>
</protein>
<dbReference type="SUPFAM" id="SSF160631">
    <property type="entry name" value="SMI1/KNR4-like"/>
    <property type="match status" value="1"/>
</dbReference>
<dbReference type="InterPro" id="IPR037883">
    <property type="entry name" value="Knr4/Smi1-like_sf"/>
</dbReference>
<evidence type="ECO:0000313" key="3">
    <source>
        <dbReference type="Proteomes" id="UP000569732"/>
    </source>
</evidence>
<dbReference type="PANTHER" id="PTHR47432">
    <property type="entry name" value="CELL WALL ASSEMBLY REGULATOR SMI1"/>
    <property type="match status" value="1"/>
</dbReference>
<dbReference type="AlphaFoldDB" id="A0A853IF98"/>
<proteinExistence type="predicted"/>
<organism evidence="2 3">
    <name type="scientific">Spartinivicinus marinus</name>
    <dbReference type="NCBI Taxonomy" id="2994442"/>
    <lineage>
        <taxon>Bacteria</taxon>
        <taxon>Pseudomonadati</taxon>
        <taxon>Pseudomonadota</taxon>
        <taxon>Gammaproteobacteria</taxon>
        <taxon>Oceanospirillales</taxon>
        <taxon>Zooshikellaceae</taxon>
        <taxon>Spartinivicinus</taxon>
    </lineage>
</organism>
<dbReference type="InterPro" id="IPR051873">
    <property type="entry name" value="KNR4/SMI1_regulator"/>
</dbReference>
<dbReference type="Proteomes" id="UP000569732">
    <property type="component" value="Unassembled WGS sequence"/>
</dbReference>
<dbReference type="SMART" id="SM00860">
    <property type="entry name" value="SMI1_KNR4"/>
    <property type="match status" value="1"/>
</dbReference>
<evidence type="ECO:0000313" key="2">
    <source>
        <dbReference type="EMBL" id="NYZ68651.1"/>
    </source>
</evidence>
<sequence length="213" mass="23731">MTAFVEEQWRRIESWFKQNEPAFLASLGEGASNAAINELESVIGLKLPEDYKVFLAIHDGEGSLSCDPGSIEAKQEDEVPLVCGIMPFHGDLLPTEEIVAYRNQLIVCVEDLEDDQALQQLAEQCPEVQPVFYDSNWIPIAADPGLYEVFIDLNPTTTGKPGQVFIDSKEPLCRELLAGSFSELLKKYADGLEQGLYQVVKEDDILSVVKKHK</sequence>
<name>A0A853IF98_9GAMM</name>
<reference evidence="2 3" key="1">
    <citation type="submission" date="2020-07" db="EMBL/GenBank/DDBJ databases">
        <title>Endozoicomonas sp. nov., isolated from sediment.</title>
        <authorList>
            <person name="Gu T."/>
        </authorList>
    </citation>
    <scope>NUCLEOTIDE SEQUENCE [LARGE SCALE GENOMIC DNA]</scope>
    <source>
        <strain evidence="2 3">SM1973</strain>
    </source>
</reference>
<feature type="domain" description="Knr4/Smi1-like" evidence="1">
    <location>
        <begin position="30"/>
        <end position="187"/>
    </location>
</feature>
<dbReference type="Gene3D" id="3.40.1580.10">
    <property type="entry name" value="SMI1/KNR4-like"/>
    <property type="match status" value="1"/>
</dbReference>
<keyword evidence="3" id="KW-1185">Reference proteome</keyword>
<dbReference type="Pfam" id="PF09346">
    <property type="entry name" value="SMI1_KNR4"/>
    <property type="match status" value="1"/>
</dbReference>